<dbReference type="Pfam" id="PF01068">
    <property type="entry name" value="DNA_ligase_A_M"/>
    <property type="match status" value="1"/>
</dbReference>
<dbReference type="FunFam" id="3.30.470.30:FF:000003">
    <property type="entry name" value="DNA ligase"/>
    <property type="match status" value="1"/>
</dbReference>
<dbReference type="SUPFAM" id="SSF56091">
    <property type="entry name" value="DNA ligase/mRNA capping enzyme, catalytic domain"/>
    <property type="match status" value="1"/>
</dbReference>
<dbReference type="Gene3D" id="3.30.470.30">
    <property type="entry name" value="DNA ligase/mRNA capping enzyme"/>
    <property type="match status" value="1"/>
</dbReference>
<organismHost>
    <name type="scientific">Gliridae</name>
    <name type="common">dormice</name>
    <dbReference type="NCBI Taxonomy" id="30650"/>
</organismHost>
<keyword evidence="17 20" id="KW-0234">DNA repair</keyword>
<organismHost>
    <name type="scientific">Cynomys gunnisoni</name>
    <name type="common">Gunnison's prairie dog</name>
    <name type="synonym">Spermophilus gunnisoni</name>
    <dbReference type="NCBI Taxonomy" id="45479"/>
</organismHost>
<dbReference type="EMBL" id="KJ642615">
    <property type="protein sequence ID" value="AIE40772.1"/>
    <property type="molecule type" value="Genomic_DNA"/>
</dbReference>
<dbReference type="GO" id="GO:0030430">
    <property type="term" value="C:host cell cytoplasm"/>
    <property type="evidence" value="ECO:0007669"/>
    <property type="project" value="UniProtKB-SubCell"/>
</dbReference>
<dbReference type="GO" id="GO:0003677">
    <property type="term" value="F:DNA binding"/>
    <property type="evidence" value="ECO:0007669"/>
    <property type="project" value="InterPro"/>
</dbReference>
<dbReference type="Proteomes" id="UP000516461">
    <property type="component" value="Segment"/>
</dbReference>
<evidence type="ECO:0000313" key="30">
    <source>
        <dbReference type="EMBL" id="AIE40772.1"/>
    </source>
</evidence>
<reference evidence="36" key="7">
    <citation type="journal article" date="2022" name="J. Infect.">
        <title>Exportation of Monkeypox virus from the African continent.</title>
        <authorList>
            <person name="Mauldin M.R."/>
            <person name="McCollum A.M."/>
            <person name="Nakazawa Y.J."/>
            <person name="Mandra A."/>
            <person name="Whitehouse E.R."/>
            <person name="Davidson W."/>
            <person name="Zhao H."/>
            <person name="Gao J."/>
            <person name="Li Y."/>
            <person name="Doty J."/>
            <person name="Yinka-Ogunleye A."/>
            <person name="Akinpelu A."/>
            <person name="Aruna O."/>
            <person name="Naidoo D."/>
            <person name="Lewandowski K."/>
            <person name="Afrough B."/>
            <person name="Graham V."/>
            <person name="Aarons E."/>
            <person name="Hewson R."/>
            <person name="Vipond R."/>
            <person name="Dunning J."/>
            <person name="Chand M."/>
            <person name="Brown C."/>
            <person name="Cohen-Gihon I."/>
            <person name="Erez N."/>
            <person name="Shifman O."/>
            <person name="Israeli O."/>
            <person name="Sharon M."/>
            <person name="Schwartz E."/>
            <person name="Beth-Din A."/>
            <person name="Zvi A."/>
            <person name="Mak T.M."/>
            <person name="Ng Y.K."/>
            <person name="Cui L."/>
            <person name="Lin R.T.P."/>
            <person name="Olson V.A."/>
            <person name="Brooks T."/>
            <person name="Paran N."/>
            <person name="Ihekweazu C."/>
            <person name="Reynolds M.G."/>
        </authorList>
    </citation>
    <scope>NUCLEOTIDE SEQUENCE [LARGE SCALE GENOMIC DNA]</scope>
    <source>
        <strain evidence="36">MPXV-M2940_FCT</strain>
        <strain evidence="37">MPXV-M2957_Lagos</strain>
        <strain evidence="38">MPXV-M3021_Delta</strain>
        <strain evidence="39">MPXV-M5320_M15_Bayelsa</strain>
        <strain evidence="40">MPXV-Singapore</strain>
        <strain evidence="41">MPXV-UK_P1</strain>
        <strain evidence="42">MPXV-UK_P2</strain>
        <strain evidence="43">MPXV-UK_P3</strain>
        <strain evidence="45">MPXV-USA2003_099_Dormouse</strain>
        <strain evidence="44">MPXV-USA2003_099_Gambian_Rat</strain>
        <strain evidence="46">MPXV-USA2003_099_Rope_Squirrel</strain>
    </source>
</reference>
<evidence type="ECO:0000313" key="36">
    <source>
        <dbReference type="EMBL" id="QNP12486.1"/>
    </source>
</evidence>
<evidence type="ECO:0000313" key="48">
    <source>
        <dbReference type="Proteomes" id="UP000104730"/>
    </source>
</evidence>
<evidence type="ECO:0000313" key="31">
    <source>
        <dbReference type="EMBL" id="AIE40950.1"/>
    </source>
</evidence>
<dbReference type="EMBL" id="MT903342">
    <property type="protein sequence ID" value="QNP13392.1"/>
    <property type="molecule type" value="Genomic_DNA"/>
</dbReference>
<evidence type="ECO:0000256" key="15">
    <source>
        <dbReference type="ARBA" id="ARBA00023172"/>
    </source>
</evidence>
<reference evidence="51 52" key="2">
    <citation type="journal article" date="2005" name="Virology">
        <title>Virulence differences between monkeypox virus isolates from West Africa and the Congo basin.</title>
        <authorList>
            <person name="Chen N."/>
            <person name="Li G."/>
            <person name="Liszewski M.K."/>
            <person name="Atkinson J.P."/>
            <person name="Jahrling P.B."/>
            <person name="Feng Z."/>
            <person name="Schriewer J."/>
            <person name="Buck C."/>
            <person name="Wang C."/>
            <person name="Lefkowitz E.J."/>
            <person name="Esposito J.J."/>
            <person name="Harms T."/>
            <person name="Damon I.K."/>
            <person name="Roper R.L."/>
            <person name="Upton C."/>
            <person name="Buller R.M."/>
        </authorList>
    </citation>
    <scope>NUCLEOTIDE SEQUENCE [LARGE SCALE GENOMIC DNA]</scope>
    <source>
        <strain evidence="25">COP-58</strain>
        <strain evidence="23">MPXV-WRAIR7-61</strain>
        <strain evidence="24">Sierra Leone</strain>
    </source>
</reference>
<evidence type="ECO:0000313" key="39">
    <source>
        <dbReference type="EMBL" id="QNP13207.1"/>
    </source>
</evidence>
<dbReference type="InterPro" id="IPR012308">
    <property type="entry name" value="DNA_ligase_ATP-dep_N"/>
</dbReference>
<evidence type="ECO:0000313" key="38">
    <source>
        <dbReference type="EMBL" id="QNP12848.1"/>
    </source>
</evidence>
<evidence type="ECO:0000313" key="32">
    <source>
        <dbReference type="EMBL" id="AIE41125.1"/>
    </source>
</evidence>
<evidence type="ECO:0000256" key="7">
    <source>
        <dbReference type="ARBA" id="ARBA00022598"/>
    </source>
</evidence>
<comment type="subcellular location">
    <subcellularLocation>
        <location evidence="2">Host cytoplasm</location>
    </subcellularLocation>
</comment>
<evidence type="ECO:0000256" key="20">
    <source>
        <dbReference type="RuleBase" id="RU000617"/>
    </source>
</evidence>
<dbReference type="EMBL" id="MT903345">
    <property type="protein sequence ID" value="QNP13935.1"/>
    <property type="molecule type" value="Genomic_DNA"/>
</dbReference>
<dbReference type="EMBL" id="MT903347">
    <property type="protein sequence ID" value="QNP14297.1"/>
    <property type="molecule type" value="Genomic_DNA"/>
</dbReference>
<dbReference type="GO" id="GO:0006310">
    <property type="term" value="P:DNA recombination"/>
    <property type="evidence" value="ECO:0007669"/>
    <property type="project" value="UniProtKB-KW"/>
</dbReference>
<dbReference type="Proteomes" id="UP000172985">
    <property type="component" value="Segment"/>
</dbReference>
<dbReference type="Proteomes" id="UP000318069">
    <property type="component" value="Segment"/>
</dbReference>
<dbReference type="EMBL" id="MT903346">
    <property type="protein sequence ID" value="QNP14116.1"/>
    <property type="molecule type" value="Genomic_DNA"/>
</dbReference>
<keyword evidence="6" id="KW-0244">Early protein</keyword>
<dbReference type="InterPro" id="IPR000977">
    <property type="entry name" value="DNA_ligase_ATP-dep"/>
</dbReference>
<evidence type="ECO:0000256" key="3">
    <source>
        <dbReference type="ARBA" id="ARBA00007572"/>
    </source>
</evidence>
<evidence type="ECO:0000256" key="12">
    <source>
        <dbReference type="ARBA" id="ARBA00022763"/>
    </source>
</evidence>
<evidence type="ECO:0000256" key="6">
    <source>
        <dbReference type="ARBA" id="ARBA00022518"/>
    </source>
</evidence>
<dbReference type="GO" id="GO:0051301">
    <property type="term" value="P:cell division"/>
    <property type="evidence" value="ECO:0007669"/>
    <property type="project" value="UniProtKB-KW"/>
</dbReference>
<dbReference type="Gene3D" id="1.10.3260.10">
    <property type="entry name" value="DNA ligase, ATP-dependent, N-terminal domain"/>
    <property type="match status" value="1"/>
</dbReference>
<keyword evidence="18" id="KW-0131">Cell cycle</keyword>
<evidence type="ECO:0000256" key="4">
    <source>
        <dbReference type="ARBA" id="ARBA00012727"/>
    </source>
</evidence>
<dbReference type="Proteomes" id="UP000424348">
    <property type="component" value="Genome"/>
</dbReference>
<evidence type="ECO:0000313" key="40">
    <source>
        <dbReference type="EMBL" id="QNP13392.1"/>
    </source>
</evidence>
<protein>
    <recommendedName>
        <fullName evidence="5 20">DNA ligase</fullName>
        <ecNumber evidence="4 20">6.5.1.1</ecNumber>
    </recommendedName>
</protein>
<evidence type="ECO:0000313" key="43">
    <source>
        <dbReference type="EMBL" id="QNP13935.1"/>
    </source>
</evidence>
<dbReference type="EMBL" id="DQ011156">
    <property type="protein sequence ID" value="AAY97564.1"/>
    <property type="molecule type" value="Genomic_DNA"/>
</dbReference>
<dbReference type="EMBL" id="MT903344">
    <property type="protein sequence ID" value="QNP13754.1"/>
    <property type="molecule type" value="Genomic_DNA"/>
</dbReference>
<evidence type="ECO:0000313" key="28">
    <source>
        <dbReference type="EMBL" id="AAY97763.1"/>
    </source>
</evidence>
<dbReference type="EC" id="6.5.1.1" evidence="4 20"/>
<evidence type="ECO:0000313" key="27">
    <source>
        <dbReference type="EMBL" id="AAY97564.1"/>
    </source>
</evidence>
<dbReference type="InterPro" id="IPR012309">
    <property type="entry name" value="DNA_ligase_ATP-dep_C"/>
</dbReference>
<evidence type="ECO:0000313" key="51">
    <source>
        <dbReference type="Proteomes" id="UP000143949"/>
    </source>
</evidence>
<dbReference type="EMBL" id="KP849470">
    <property type="protein sequence ID" value="AKG51323.1"/>
    <property type="molecule type" value="Genomic_DNA"/>
</dbReference>
<dbReference type="PANTHER" id="PTHR45674:SF9">
    <property type="entry name" value="DNA LIGASE 3"/>
    <property type="match status" value="1"/>
</dbReference>
<comment type="similarity">
    <text evidence="3 21">Belongs to the ATP-dependent DNA ligase family.</text>
</comment>
<evidence type="ECO:0000256" key="19">
    <source>
        <dbReference type="ARBA" id="ARBA00034787"/>
    </source>
</evidence>
<organismHost>
    <name type="scientific">Cynomys ludovicianus</name>
    <name type="common">Black-tailed prairie dog</name>
    <dbReference type="NCBI Taxonomy" id="45480"/>
</organismHost>
<organismHost>
    <name type="scientific">Cynomys leucurus</name>
    <name type="common">White-tailed prairie dog</name>
    <dbReference type="NCBI Taxonomy" id="99825"/>
</organismHost>
<dbReference type="InterPro" id="IPR016059">
    <property type="entry name" value="DNA_ligase_ATP-dep_CS"/>
</dbReference>
<dbReference type="Proteomes" id="UP000516396">
    <property type="component" value="Segment"/>
</dbReference>
<dbReference type="EMBL" id="KJ642617">
    <property type="protein sequence ID" value="AIE41125.1"/>
    <property type="molecule type" value="Genomic_DNA"/>
</dbReference>
<dbReference type="PROSITE" id="PS50160">
    <property type="entry name" value="DNA_LIGASE_A3"/>
    <property type="match status" value="1"/>
</dbReference>
<dbReference type="Proteomes" id="UP000149280">
    <property type="component" value="Segment"/>
</dbReference>
<dbReference type="Proteomes" id="UP000104730">
    <property type="component" value="Segment"/>
</dbReference>
<comment type="subunit">
    <text evidence="19">Interacts with host TOP2A and TOP2B.</text>
</comment>
<dbReference type="EMBL" id="MT903337">
    <property type="protein sequence ID" value="QNP12486.1"/>
    <property type="molecule type" value="Genomic_DNA"/>
</dbReference>
<dbReference type="SUPFAM" id="SSF117018">
    <property type="entry name" value="ATP-dependent DNA ligase DNA-binding domain"/>
    <property type="match status" value="1"/>
</dbReference>
<dbReference type="PANTHER" id="PTHR45674">
    <property type="entry name" value="DNA LIGASE 1/3 FAMILY MEMBER"/>
    <property type="match status" value="1"/>
</dbReference>
<dbReference type="EMBL" id="AY603973">
    <property type="protein sequence ID" value="AAU01363.1"/>
    <property type="molecule type" value="Genomic_DNA"/>
</dbReference>
<dbReference type="EMBL" id="KJ642616">
    <property type="protein sequence ID" value="AIE40950.1"/>
    <property type="molecule type" value="Genomic_DNA"/>
</dbReference>
<reference evidence="34" key="5">
    <citation type="journal article" date="2018" name="Lancet Infect. Dis.">
        <title>Genomic characterisation of human monkeypox virus in Nigeria.</title>
        <authorList>
            <person name="Faye O."/>
            <person name="Pratt C.B."/>
            <person name="Faye M."/>
            <person name="Fall G."/>
            <person name="Chitty J.A."/>
            <person name="Diagne M.M."/>
            <person name="Wiley M.R."/>
            <person name="Yinka-Ogunleye A.F."/>
            <person name="Aruna S."/>
            <person name="Etebu E.N."/>
            <person name="Aworabhi N."/>
            <person name="Ogoina D."/>
            <person name="Numbere W."/>
            <person name="Mba N."/>
            <person name="Palacios G."/>
            <person name="Sall A.A."/>
            <person name="Ihekweazu C."/>
        </authorList>
    </citation>
    <scope>NUCLEOTIDE SEQUENCE [LARGE SCALE GENOMIC DNA]</scope>
    <source>
        <strain evidence="34">MPXV_Nig_2017_297957</strain>
    </source>
</reference>
<evidence type="ECO:0000313" key="24">
    <source>
        <dbReference type="EMBL" id="AAW67911.1"/>
    </source>
</evidence>
<name>Q5IXL6_MONPV</name>
<dbReference type="Proteomes" id="UP000151594">
    <property type="component" value="Segment"/>
</dbReference>
<keyword evidence="10" id="KW-0479">Metal-binding</keyword>
<sequence>MTSLREFRKLCCDIYHASGYKEKSKLIRDFITDRDDTDTYLIIKLLLPGLDDRMYNMNDKQIIKLYSIIFKQSQEDMLQDLGYGYIGDTIRTFFKENTEIRPRDKSILTLEEVDSFLTTLSSVTKESHQIKLLTDIASVCTCNDLKCVVMLIDKDLKIKAGPRYVLNAISPHAYDVFRKSNNLKEIIENAAKQNLDSISISVMTPINPMLAESCDSVNKAFKKFPSGMFAEVKYDGERVQVHKKNNEFAFFSRNMKPVLSHKVDYLKEYIPKAFKKATSIVLDSEIVLVDEHNVPLPFGSLGIHKKKEYKNSNMCLFVFDCLYFDGFDMTDIPLYERRSFLKDVMVEIPNRIVFSELTNISNESQLTDVLDDALTRKLEGLVLKDINGVYEPGKRRWLKIKRDYLNEGSMADSADLVVLGAYYGKGGKGGIMAVFLMGCYDDESGKWKTVTKCSGHDDNTLRVLQDQLTMVKINKDPKKIPEWLVVNKIYIPDFVVDDPKQSQIWEISGAEFTSSKSHTANGISIRFPRFTRIREDKTWKESTHLNDLVNLTKSLNSYI</sequence>
<dbReference type="Proteomes" id="UP000102049">
    <property type="component" value="Segment"/>
</dbReference>
<evidence type="ECO:0000259" key="22">
    <source>
        <dbReference type="PROSITE" id="PS50160"/>
    </source>
</evidence>
<dbReference type="Pfam" id="PF04679">
    <property type="entry name" value="DNA_ligase_A_C"/>
    <property type="match status" value="1"/>
</dbReference>
<evidence type="ECO:0000256" key="17">
    <source>
        <dbReference type="ARBA" id="ARBA00023204"/>
    </source>
</evidence>
<dbReference type="Gene3D" id="3.30.1490.70">
    <property type="match status" value="1"/>
</dbReference>
<dbReference type="EMBL" id="MT903348">
    <property type="protein sequence ID" value="QNP14478.1"/>
    <property type="molecule type" value="Genomic_DNA"/>
</dbReference>
<proteinExistence type="inferred from homology"/>
<dbReference type="InterPro" id="IPR050191">
    <property type="entry name" value="ATP-dep_DNA_ligase"/>
</dbReference>
<dbReference type="EMBL" id="MN648051">
    <property type="protein sequence ID" value="QGQ59891.1"/>
    <property type="molecule type" value="Genomic_DNA"/>
</dbReference>
<keyword evidence="9" id="KW-0235">DNA replication</keyword>
<evidence type="ECO:0000256" key="10">
    <source>
        <dbReference type="ARBA" id="ARBA00022723"/>
    </source>
</evidence>
<dbReference type="NCBIfam" id="TIGR00574">
    <property type="entry name" value="dnl1"/>
    <property type="match status" value="1"/>
</dbReference>
<dbReference type="GO" id="GO:0071897">
    <property type="term" value="P:DNA biosynthetic process"/>
    <property type="evidence" value="ECO:0007669"/>
    <property type="project" value="InterPro"/>
</dbReference>
<evidence type="ECO:0000313" key="49">
    <source>
        <dbReference type="Proteomes" id="UP000127566"/>
    </source>
</evidence>
<organismHost>
    <name type="scientific">Cynomys mexicanus</name>
    <name type="common">Mexican prairie dog</name>
    <dbReference type="NCBI Taxonomy" id="99826"/>
</organismHost>
<evidence type="ECO:0000256" key="13">
    <source>
        <dbReference type="ARBA" id="ARBA00022840"/>
    </source>
</evidence>
<dbReference type="Gene3D" id="2.40.50.140">
    <property type="entry name" value="Nucleic acid-binding proteins"/>
    <property type="match status" value="1"/>
</dbReference>
<dbReference type="EMBL" id="AY753185">
    <property type="protein sequence ID" value="AAX09254.1"/>
    <property type="molecule type" value="Genomic_DNA"/>
</dbReference>
<dbReference type="EMBL" id="MT903338">
    <property type="protein sequence ID" value="QNP12667.1"/>
    <property type="molecule type" value="Genomic_DNA"/>
</dbReference>
<keyword evidence="13 20" id="KW-0067">ATP-binding</keyword>
<dbReference type="Proteomes" id="UP000141425">
    <property type="component" value="Segment"/>
</dbReference>
<dbReference type="GO" id="GO:0006273">
    <property type="term" value="P:lagging strand elongation"/>
    <property type="evidence" value="ECO:0007669"/>
    <property type="project" value="TreeGrafter"/>
</dbReference>
<keyword evidence="8" id="KW-0132">Cell division</keyword>
<organismHost>
    <name type="scientific">Cynomys parvidens</name>
    <name type="common">Utah prairie dog</name>
    <dbReference type="NCBI Taxonomy" id="99827"/>
</organismHost>
<evidence type="ECO:0000256" key="5">
    <source>
        <dbReference type="ARBA" id="ARBA00013308"/>
    </source>
</evidence>
<dbReference type="Proteomes" id="UP000127566">
    <property type="component" value="Genome"/>
</dbReference>
<accession>Q5IXL6</accession>
<organism evidence="34">
    <name type="scientific">Monkeypox virus</name>
    <name type="common">MPXV</name>
    <dbReference type="NCBI Taxonomy" id="10244"/>
    <lineage>
        <taxon>Viruses</taxon>
        <taxon>Varidnaviria</taxon>
        <taxon>Bamfordvirae</taxon>
        <taxon>Nucleocytoviricota</taxon>
        <taxon>Pokkesviricetes</taxon>
        <taxon>Chitovirales</taxon>
        <taxon>Poxviridae</taxon>
        <taxon>Chordopoxvirinae</taxon>
        <taxon>Orthopoxvirus</taxon>
        <taxon>Orthopoxvirus monkeypox</taxon>
    </lineage>
</organism>
<evidence type="ECO:0000256" key="9">
    <source>
        <dbReference type="ARBA" id="ARBA00022705"/>
    </source>
</evidence>
<dbReference type="EMBL" id="MG693723">
    <property type="protein sequence ID" value="AUW64239.1"/>
    <property type="molecule type" value="Genomic_DNA"/>
</dbReference>
<evidence type="ECO:0000256" key="2">
    <source>
        <dbReference type="ARBA" id="ARBA00004192"/>
    </source>
</evidence>
<dbReference type="InterPro" id="IPR036599">
    <property type="entry name" value="DNA_ligase_N_sf"/>
</dbReference>
<evidence type="ECO:0000313" key="33">
    <source>
        <dbReference type="EMBL" id="AKG51323.1"/>
    </source>
</evidence>
<dbReference type="EMBL" id="MT903341">
    <property type="protein sequence ID" value="QNP13207.1"/>
    <property type="molecule type" value="Genomic_DNA"/>
</dbReference>
<dbReference type="Pfam" id="PF04675">
    <property type="entry name" value="DNA_ligase_A_N"/>
    <property type="match status" value="1"/>
</dbReference>
<dbReference type="Proteomes" id="UP000117246">
    <property type="component" value="Segment"/>
</dbReference>
<dbReference type="Proteomes" id="UP000516377">
    <property type="component" value="Segment"/>
</dbReference>
<comment type="cofactor">
    <cofactor evidence="1">
        <name>Mg(2+)</name>
        <dbReference type="ChEBI" id="CHEBI:18420"/>
    </cofactor>
</comment>
<dbReference type="InterPro" id="IPR012310">
    <property type="entry name" value="DNA_ligase_ATP-dep_cent"/>
</dbReference>
<keyword evidence="16" id="KW-1035">Host cytoplasm</keyword>
<evidence type="ECO:0000256" key="11">
    <source>
        <dbReference type="ARBA" id="ARBA00022741"/>
    </source>
</evidence>
<evidence type="ECO:0000313" key="37">
    <source>
        <dbReference type="EMBL" id="QNP12667.1"/>
    </source>
</evidence>
<organismHost>
    <name type="scientific">Homo sapiens</name>
    <name type="common">Human</name>
    <dbReference type="NCBI Taxonomy" id="9606"/>
</organismHost>
<dbReference type="GO" id="GO:0006302">
    <property type="term" value="P:double-strand break repair"/>
    <property type="evidence" value="ECO:0007669"/>
    <property type="project" value="TreeGrafter"/>
</dbReference>
<dbReference type="SMR" id="Q5IXL6"/>
<dbReference type="Proteomes" id="UP000516465">
    <property type="component" value="Segment"/>
</dbReference>
<reference evidence="35 53" key="6">
    <citation type="submission" date="2019-11" db="EMBL/GenBank/DDBJ databases">
        <authorList>
            <person name="Cohen Gihon I."/>
            <person name="Israeli O."/>
            <person name="Shifman O."/>
            <person name="Erez N."/>
            <person name="Melamed S."/>
            <person name="Paran N."/>
            <person name="Beth-Din A."/>
            <person name="Zvi A."/>
        </authorList>
    </citation>
    <scope>NUCLEOTIDE SEQUENCE [LARGE SCALE GENOMIC DNA]</scope>
    <source>
        <strain evidence="35 53">Israel_2018</strain>
    </source>
</reference>
<dbReference type="EMBL" id="DQ011153">
    <property type="protein sequence ID" value="AAY96965.1"/>
    <property type="molecule type" value="Genomic_DNA"/>
</dbReference>
<keyword evidence="14" id="KW-0460">Magnesium</keyword>
<keyword evidence="15 20" id="KW-0233">DNA recombination</keyword>
<dbReference type="GO" id="GO:0005524">
    <property type="term" value="F:ATP binding"/>
    <property type="evidence" value="ECO:0007669"/>
    <property type="project" value="UniProtKB-KW"/>
</dbReference>
<dbReference type="Proteomes" id="UP000516389">
    <property type="component" value="Segment"/>
</dbReference>
<dbReference type="Proteomes" id="UP000516430">
    <property type="component" value="Segment"/>
</dbReference>
<evidence type="ECO:0000313" key="42">
    <source>
        <dbReference type="EMBL" id="QNP13754.1"/>
    </source>
</evidence>
<dbReference type="EMBL" id="AY741551">
    <property type="protein sequence ID" value="AAW67911.1"/>
    <property type="molecule type" value="Genomic_DNA"/>
</dbReference>
<evidence type="ECO:0000313" key="46">
    <source>
        <dbReference type="EMBL" id="QNP14478.1"/>
    </source>
</evidence>
<evidence type="ECO:0000313" key="53">
    <source>
        <dbReference type="Proteomes" id="UP000424348"/>
    </source>
</evidence>
<evidence type="ECO:0000313" key="29">
    <source>
        <dbReference type="EMBL" id="AIE40596.1"/>
    </source>
</evidence>
<evidence type="ECO:0000313" key="45">
    <source>
        <dbReference type="EMBL" id="QNP14297.1"/>
    </source>
</evidence>
<dbReference type="GO" id="GO:0003910">
    <property type="term" value="F:DNA ligase (ATP) activity"/>
    <property type="evidence" value="ECO:0007669"/>
    <property type="project" value="UniProtKB-EC"/>
</dbReference>
<dbReference type="Proteomes" id="UP000516353">
    <property type="component" value="Segment"/>
</dbReference>
<reference evidence="49 50" key="1">
    <citation type="journal article" date="2005" name="J. Gen. Virol.">
        <title>A tale of two clades: monkeypox viruses.</title>
        <authorList>
            <person name="Likos A.M."/>
            <person name="Sammons S.A."/>
            <person name="Olson V.A."/>
            <person name="Frace A.M."/>
            <person name="Li Y."/>
            <person name="Olsen-Rasmussen M."/>
            <person name="Davidson W."/>
            <person name="Galloway R."/>
            <person name="Khristova M.L."/>
            <person name="Reynolds M.G."/>
            <person name="Zhao H."/>
            <person name="Carroll D.S."/>
            <person name="Curns A."/>
            <person name="Formenty P."/>
            <person name="Esposito J.J."/>
            <person name="Regnery R.L."/>
            <person name="Damon I.K."/>
        </authorList>
    </citation>
    <scope>NUCLEOTIDE SEQUENCE [LARGE SCALE GENOMIC DNA]</scope>
    <source>
        <strain evidence="27">Liberia_1970_184</strain>
        <strain evidence="28">USA_2003_039</strain>
        <strain evidence="26">USA_2003_044</strain>
    </source>
</reference>
<keyword evidence="11 20" id="KW-0547">Nucleotide-binding</keyword>
<dbReference type="Proteomes" id="UP000154371">
    <property type="component" value="Segment"/>
</dbReference>
<organismHost>
    <name type="scientific">Mus musculus</name>
    <name type="common">Mouse</name>
    <dbReference type="NCBI Taxonomy" id="10090"/>
</organismHost>
<dbReference type="EMBL" id="MT903343">
    <property type="protein sequence ID" value="QNP13573.1"/>
    <property type="molecule type" value="Genomic_DNA"/>
</dbReference>
<dbReference type="SUPFAM" id="SSF50249">
    <property type="entry name" value="Nucleic acid-binding proteins"/>
    <property type="match status" value="1"/>
</dbReference>
<evidence type="ECO:0000313" key="47">
    <source>
        <dbReference type="Proteomes" id="UP000102049"/>
    </source>
</evidence>
<evidence type="ECO:0000256" key="18">
    <source>
        <dbReference type="ARBA" id="ARBA00023306"/>
    </source>
</evidence>
<dbReference type="EMBL" id="MT903339">
    <property type="protein sequence ID" value="QNP12848.1"/>
    <property type="molecule type" value="Genomic_DNA"/>
</dbReference>
<evidence type="ECO:0000313" key="52">
    <source>
        <dbReference type="Proteomes" id="UP000149280"/>
    </source>
</evidence>
<dbReference type="InterPro" id="IPR012340">
    <property type="entry name" value="NA-bd_OB-fold"/>
</dbReference>
<gene>
    <name evidence="33" type="primary">A50R</name>
    <name evidence="35" type="synonym">LIG</name>
    <name evidence="25" type="ORF">MPXV-COP-153</name>
    <name evidence="36" type="ORF">MPXV-M2940_FCT-159</name>
    <name evidence="37" type="ORF">MPXV-M2957_Lagos-159</name>
    <name evidence="38" type="ORF">MPXV-M3021_Delta-159</name>
    <name evidence="39" type="ORF">MPXV-M5320_M15_Bayelsa-152</name>
    <name evidence="32" type="ORF">MPXV-Nig_SEV71_2_82-152</name>
    <name evidence="31" type="ORF">MPXV-PCH-154</name>
    <name evidence="40" type="ORF">MPXV-Singapore-159</name>
    <name evidence="24" type="ORF">MPXV-SL-153</name>
    <name evidence="41" type="ORF">MPXV-UK_P1-159</name>
    <name evidence="42" type="ORF">MPXV-UK_P2-159</name>
    <name evidence="43" type="ORF">MPXV-UK_P3-159</name>
    <name evidence="44" type="ORF">MPXV-USA2003_099_GR-159</name>
    <name evidence="45" type="ORF">MPXV-USA2003_206_DM-159</name>
    <name evidence="46" type="ORF">MPXV-USA2003_223_RS-159</name>
    <name evidence="29" type="ORF">MPXV-UTC-148</name>
    <name evidence="30" type="ORF">MPXV-W_Nigeria-152</name>
    <name evidence="23" type="ORF">MPXV-WRAIR153</name>
    <name evidence="34" type="ORF">MPXV297957_147</name>
    <name evidence="27" type="ORF">MPXV_LIB1970_184_171</name>
    <name evidence="28" type="ORF">MPXV_USA2003_039_171</name>
    <name evidence="26" type="ORF">MPXV_USA2003_044_171</name>
    <name evidence="35" type="ORF">PDLMKLCO_00171</name>
</gene>
<evidence type="ECO:0000256" key="21">
    <source>
        <dbReference type="RuleBase" id="RU004196"/>
    </source>
</evidence>
<dbReference type="Proteomes" id="UP000516368">
    <property type="component" value="Segment"/>
</dbReference>
<dbReference type="Proteomes" id="UP000143949">
    <property type="component" value="Segment"/>
</dbReference>
<dbReference type="Proteomes" id="UP000117086">
    <property type="component" value="Segment"/>
</dbReference>
<dbReference type="Proteomes" id="UP000516466">
    <property type="component" value="Genome"/>
</dbReference>
<evidence type="ECO:0000256" key="16">
    <source>
        <dbReference type="ARBA" id="ARBA00023200"/>
    </source>
</evidence>
<keyword evidence="12 20" id="KW-0227">DNA damage</keyword>
<evidence type="ECO:0000313" key="41">
    <source>
        <dbReference type="EMBL" id="QNP13573.1"/>
    </source>
</evidence>
<dbReference type="EMBL" id="DQ011157">
    <property type="protein sequence ID" value="AAY97763.1"/>
    <property type="molecule type" value="Genomic_DNA"/>
</dbReference>
<evidence type="ECO:0000256" key="14">
    <source>
        <dbReference type="ARBA" id="ARBA00022842"/>
    </source>
</evidence>
<dbReference type="Proteomes" id="UP000516456">
    <property type="component" value="Segment"/>
</dbReference>
<dbReference type="GO" id="GO:0046872">
    <property type="term" value="F:metal ion binding"/>
    <property type="evidence" value="ECO:0007669"/>
    <property type="project" value="UniProtKB-KW"/>
</dbReference>
<dbReference type="PROSITE" id="PS00697">
    <property type="entry name" value="DNA_LIGASE_A1"/>
    <property type="match status" value="1"/>
</dbReference>
<dbReference type="PROSITE" id="PS00333">
    <property type="entry name" value="DNA_LIGASE_A2"/>
    <property type="match status" value="1"/>
</dbReference>
<evidence type="ECO:0000313" key="50">
    <source>
        <dbReference type="Proteomes" id="UP000141425"/>
    </source>
</evidence>
<evidence type="ECO:0000313" key="26">
    <source>
        <dbReference type="EMBL" id="AAY96965.1"/>
    </source>
</evidence>
<evidence type="ECO:0000313" key="25">
    <source>
        <dbReference type="EMBL" id="AAX09254.1"/>
    </source>
</evidence>
<dbReference type="Proteomes" id="UP000516416">
    <property type="component" value="Segment"/>
</dbReference>
<dbReference type="EMBL" id="KJ642614">
    <property type="protein sequence ID" value="AIE40596.1"/>
    <property type="molecule type" value="Genomic_DNA"/>
</dbReference>
<accession>A0A650BUU6</accession>
<organismHost>
    <name type="scientific">Heliosciurus ruwenzorii</name>
    <name type="common">Ruwenzori sun squirrel</name>
    <dbReference type="NCBI Taxonomy" id="226685"/>
</organismHost>
<reference evidence="47 48" key="3">
    <citation type="journal article" date="2015" name="Viruses">
        <title>A phylogeographic investigation of african monkeypox.</title>
        <authorList>
            <person name="Nakazawa Y."/>
            <person name="Mauldin M.R."/>
            <person name="Emerson G.L."/>
            <person name="Reynolds M.G."/>
            <person name="Lash R.R."/>
            <person name="Gao J."/>
            <person name="Zhao H."/>
            <person name="Li Y."/>
            <person name="Muyembe J.J."/>
            <person name="Kingebeni P.M."/>
            <person name="Wemakoy O."/>
            <person name="Malekani J."/>
            <person name="Karem K.L."/>
            <person name="Damon I.K."/>
            <person name="Carroll D.S."/>
        </authorList>
    </citation>
    <scope>NUCLEOTIDE SEQUENCE [LARGE SCALE GENOMIC DNA]</scope>
    <source>
        <strain evidence="33">Cote d'Ivoire_1971</strain>
        <strain evidence="32">Nigeria-SE-1971</strain>
        <strain evidence="31">PCH</strain>
        <strain evidence="29">UTC</strain>
        <strain evidence="30">W-Nigeria</strain>
    </source>
</reference>
<evidence type="ECO:0000256" key="1">
    <source>
        <dbReference type="ARBA" id="ARBA00001946"/>
    </source>
</evidence>
<evidence type="ECO:0000256" key="8">
    <source>
        <dbReference type="ARBA" id="ARBA00022618"/>
    </source>
</evidence>
<dbReference type="CDD" id="cd07967">
    <property type="entry name" value="OBF_DNA_ligase_III"/>
    <property type="match status" value="1"/>
</dbReference>
<dbReference type="FunFam" id="2.40.50.140:FF:000085">
    <property type="entry name" value="DNA ligase"/>
    <property type="match status" value="1"/>
</dbReference>
<evidence type="ECO:0000313" key="34">
    <source>
        <dbReference type="EMBL" id="AUW64239.1"/>
    </source>
</evidence>
<evidence type="ECO:0000313" key="35">
    <source>
        <dbReference type="EMBL" id="QGQ59891.1"/>
    </source>
</evidence>
<keyword evidence="7 20" id="KW-0436">Ligase</keyword>
<reference evidence="33" key="4">
    <citation type="submission" date="2015-02" db="EMBL/GenBank/DDBJ databases">
        <authorList>
            <person name="Yoshinori N."/>
            <person name="Mauldin M.R."/>
            <person name="Emerson G.L."/>
            <person name="Reynolds M.G."/>
            <person name="Lash R.R."/>
            <person name="Gao J."/>
            <person name="Zhao H."/>
            <person name="Li Y."/>
            <person name="Muyembe J.-J."/>
            <person name="Kingbeni P.M."/>
            <person name="Wemakoy O."/>
            <person name="Malekani J."/>
            <person name="Karem K.L."/>
            <person name="Damon I.K."/>
            <person name="Carroll D.S."/>
        </authorList>
    </citation>
    <scope>NUCLEOTIDE SEQUENCE</scope>
    <source>
        <strain evidence="33">Cote d'Ivoire_1971</strain>
    </source>
</reference>
<comment type="catalytic activity">
    <reaction evidence="20">
        <text>ATP + (deoxyribonucleotide)n-3'-hydroxyl + 5'-phospho-(deoxyribonucleotide)m = (deoxyribonucleotide)n+m + AMP + diphosphate.</text>
        <dbReference type="EC" id="6.5.1.1"/>
    </reaction>
</comment>
<evidence type="ECO:0000313" key="23">
    <source>
        <dbReference type="EMBL" id="AAU01363.1"/>
    </source>
</evidence>
<evidence type="ECO:0000313" key="44">
    <source>
        <dbReference type="EMBL" id="QNP14116.1"/>
    </source>
</evidence>
<feature type="domain" description="ATP-dependent DNA ligase family profile" evidence="22">
    <location>
        <begin position="307"/>
        <end position="441"/>
    </location>
</feature>